<evidence type="ECO:0000313" key="1">
    <source>
        <dbReference type="EMBL" id="CAI9977185.1"/>
    </source>
</evidence>
<dbReference type="Proteomes" id="UP001642409">
    <property type="component" value="Unassembled WGS sequence"/>
</dbReference>
<protein>
    <submittedName>
        <fullName evidence="2">Hypothetical_protein</fullName>
    </submittedName>
</protein>
<evidence type="ECO:0000313" key="3">
    <source>
        <dbReference type="Proteomes" id="UP001642409"/>
    </source>
</evidence>
<proteinExistence type="predicted"/>
<comment type="caution">
    <text evidence="1">The sequence shown here is derived from an EMBL/GenBank/DDBJ whole genome shotgun (WGS) entry which is preliminary data.</text>
</comment>
<keyword evidence="3" id="KW-1185">Reference proteome</keyword>
<sequence length="109" mass="12442">MNRNKSKSGLKAQPSFLGTIQECADECQEQDSNPQMTHAHSYECLNEEVRPNSVVEVRNLIQLTAFEVQNVKRRVSQLAGRLDILKYDINIIQCSQENIVDFIARSSEM</sequence>
<reference evidence="2 3" key="2">
    <citation type="submission" date="2024-07" db="EMBL/GenBank/DDBJ databases">
        <authorList>
            <person name="Akdeniz Z."/>
        </authorList>
    </citation>
    <scope>NUCLEOTIDE SEQUENCE [LARGE SCALE GENOMIC DNA]</scope>
</reference>
<gene>
    <name evidence="2" type="ORF">HINF_LOCUS10267</name>
    <name evidence="1" type="ORF">HINF_LOCUS64830</name>
</gene>
<dbReference type="EMBL" id="CAXDID020000022">
    <property type="protein sequence ID" value="CAL5988222.1"/>
    <property type="molecule type" value="Genomic_DNA"/>
</dbReference>
<organism evidence="1">
    <name type="scientific">Hexamita inflata</name>
    <dbReference type="NCBI Taxonomy" id="28002"/>
    <lineage>
        <taxon>Eukaryota</taxon>
        <taxon>Metamonada</taxon>
        <taxon>Diplomonadida</taxon>
        <taxon>Hexamitidae</taxon>
        <taxon>Hexamitinae</taxon>
        <taxon>Hexamita</taxon>
    </lineage>
</organism>
<dbReference type="AlphaFoldDB" id="A0AA86UYJ5"/>
<evidence type="ECO:0000313" key="2">
    <source>
        <dbReference type="EMBL" id="CAL5988222.1"/>
    </source>
</evidence>
<name>A0AA86UYJ5_9EUKA</name>
<reference evidence="1" key="1">
    <citation type="submission" date="2023-06" db="EMBL/GenBank/DDBJ databases">
        <authorList>
            <person name="Kurt Z."/>
        </authorList>
    </citation>
    <scope>NUCLEOTIDE SEQUENCE</scope>
</reference>
<dbReference type="EMBL" id="CATOUU010001177">
    <property type="protein sequence ID" value="CAI9977185.1"/>
    <property type="molecule type" value="Genomic_DNA"/>
</dbReference>
<accession>A0AA86UYJ5</accession>